<evidence type="ECO:0000256" key="1">
    <source>
        <dbReference type="ARBA" id="ARBA00006711"/>
    </source>
</evidence>
<dbReference type="SUPFAM" id="SSF63562">
    <property type="entry name" value="RPB6/omega subunit-like"/>
    <property type="match status" value="1"/>
</dbReference>
<evidence type="ECO:0000256" key="4">
    <source>
        <dbReference type="ARBA" id="ARBA00022478"/>
    </source>
</evidence>
<evidence type="ECO:0000256" key="2">
    <source>
        <dbReference type="ARBA" id="ARBA00012418"/>
    </source>
</evidence>
<dbReference type="HAMAP" id="MF_00366">
    <property type="entry name" value="RNApol_bact_RpoZ"/>
    <property type="match status" value="1"/>
</dbReference>
<dbReference type="AlphaFoldDB" id="K0B165"/>
<evidence type="ECO:0000256" key="5">
    <source>
        <dbReference type="ARBA" id="ARBA00022679"/>
    </source>
</evidence>
<dbReference type="GO" id="GO:0006351">
    <property type="term" value="P:DNA-templated transcription"/>
    <property type="evidence" value="ECO:0007669"/>
    <property type="project" value="UniProtKB-UniRule"/>
</dbReference>
<evidence type="ECO:0000313" key="11">
    <source>
        <dbReference type="EMBL" id="AFS78695.1"/>
    </source>
</evidence>
<dbReference type="OrthoDB" id="9815459at2"/>
<protein>
    <recommendedName>
        <fullName evidence="3 10">DNA-directed RNA polymerase subunit omega</fullName>
        <shortName evidence="10">RNAP omega subunit</shortName>
        <ecNumber evidence="2 10">2.7.7.6</ecNumber>
    </recommendedName>
    <alternativeName>
        <fullName evidence="10">RNA polymerase omega subunit</fullName>
    </alternativeName>
    <alternativeName>
        <fullName evidence="8 10">Transcriptase subunit omega</fullName>
    </alternativeName>
</protein>
<dbReference type="InterPro" id="IPR003716">
    <property type="entry name" value="DNA-dir_RNA_pol_omega"/>
</dbReference>
<dbReference type="GO" id="GO:0003899">
    <property type="term" value="F:DNA-directed RNA polymerase activity"/>
    <property type="evidence" value="ECO:0007669"/>
    <property type="project" value="UniProtKB-UniRule"/>
</dbReference>
<dbReference type="STRING" id="1128398.Curi_c16880"/>
<evidence type="ECO:0000256" key="8">
    <source>
        <dbReference type="ARBA" id="ARBA00029924"/>
    </source>
</evidence>
<comment type="catalytic activity">
    <reaction evidence="9 10">
        <text>RNA(n) + a ribonucleoside 5'-triphosphate = RNA(n+1) + diphosphate</text>
        <dbReference type="Rhea" id="RHEA:21248"/>
        <dbReference type="Rhea" id="RHEA-COMP:14527"/>
        <dbReference type="Rhea" id="RHEA-COMP:17342"/>
        <dbReference type="ChEBI" id="CHEBI:33019"/>
        <dbReference type="ChEBI" id="CHEBI:61557"/>
        <dbReference type="ChEBI" id="CHEBI:140395"/>
        <dbReference type="EC" id="2.7.7.6"/>
    </reaction>
</comment>
<reference evidence="11 12" key="1">
    <citation type="journal article" date="2012" name="PLoS ONE">
        <title>The purine-utilizing bacterium Clostridium acidurici 9a: a genome-guided metabolic reconsideration.</title>
        <authorList>
            <person name="Hartwich K."/>
            <person name="Poehlein A."/>
            <person name="Daniel R."/>
        </authorList>
    </citation>
    <scope>NUCLEOTIDE SEQUENCE [LARGE SCALE GENOMIC DNA]</scope>
    <source>
        <strain evidence="12">ATCC 7906 / DSM 604 / BCRC 14475 / CIP 104303 / KCTC 5404 / NCIMB 10678 / 9a</strain>
    </source>
</reference>
<dbReference type="RefSeq" id="WP_014967831.1">
    <property type="nucleotide sequence ID" value="NC_018664.1"/>
</dbReference>
<dbReference type="PANTHER" id="PTHR34476:SF1">
    <property type="entry name" value="DNA-DIRECTED RNA POLYMERASE SUBUNIT OMEGA"/>
    <property type="match status" value="1"/>
</dbReference>
<dbReference type="eggNOG" id="COG1758">
    <property type="taxonomic scope" value="Bacteria"/>
</dbReference>
<comment type="similarity">
    <text evidence="1 10">Belongs to the RNA polymerase subunit omega family.</text>
</comment>
<keyword evidence="4 10" id="KW-0240">DNA-directed RNA polymerase</keyword>
<accession>K0B165</accession>
<dbReference type="KEGG" id="cad:Curi_c16880"/>
<keyword evidence="6 10" id="KW-0548">Nucleotidyltransferase</keyword>
<dbReference type="EC" id="2.7.7.6" evidence="2 10"/>
<comment type="function">
    <text evidence="10">Promotes RNA polymerase assembly. Latches the N- and C-terminal regions of the beta' subunit thereby facilitating its interaction with the beta and alpha subunits.</text>
</comment>
<dbReference type="HOGENOM" id="CLU_125406_6_1_9"/>
<dbReference type="InterPro" id="IPR006110">
    <property type="entry name" value="Pol_omega/Rpo6/RPB6"/>
</dbReference>
<keyword evidence="5 10" id="KW-0808">Transferase</keyword>
<gene>
    <name evidence="10 11" type="primary">rpoZ</name>
    <name evidence="11" type="ordered locus">Curi_c16880</name>
</gene>
<organism evidence="11 12">
    <name type="scientific">Gottschalkia acidurici (strain ATCC 7906 / DSM 604 / BCRC 14475 / CIP 104303 / KCTC 5404 / NCIMB 10678 / 9a)</name>
    <name type="common">Clostridium acidurici</name>
    <dbReference type="NCBI Taxonomy" id="1128398"/>
    <lineage>
        <taxon>Bacteria</taxon>
        <taxon>Bacillati</taxon>
        <taxon>Bacillota</taxon>
        <taxon>Tissierellia</taxon>
        <taxon>Tissierellales</taxon>
        <taxon>Gottschalkiaceae</taxon>
        <taxon>Gottschalkia</taxon>
    </lineage>
</organism>
<evidence type="ECO:0000256" key="9">
    <source>
        <dbReference type="ARBA" id="ARBA00048552"/>
    </source>
</evidence>
<dbReference type="Pfam" id="PF01192">
    <property type="entry name" value="RNA_pol_Rpb6"/>
    <property type="match status" value="1"/>
</dbReference>
<evidence type="ECO:0000256" key="3">
    <source>
        <dbReference type="ARBA" id="ARBA00013725"/>
    </source>
</evidence>
<sequence length="77" mass="8629">MLYPSTDDLLKKVDSRYTLVVMVSKRSRQLVDGVDPLVNTKSIKPVTIAVEEIAAGEVTYFRPEEAMDEAIEEAKEV</sequence>
<evidence type="ECO:0000256" key="10">
    <source>
        <dbReference type="HAMAP-Rule" id="MF_00366"/>
    </source>
</evidence>
<proteinExistence type="inferred from homology"/>
<dbReference type="EMBL" id="CP003326">
    <property type="protein sequence ID" value="AFS78695.1"/>
    <property type="molecule type" value="Genomic_DNA"/>
</dbReference>
<name>K0B165_GOTA9</name>
<dbReference type="GO" id="GO:0000428">
    <property type="term" value="C:DNA-directed RNA polymerase complex"/>
    <property type="evidence" value="ECO:0007669"/>
    <property type="project" value="UniProtKB-KW"/>
</dbReference>
<dbReference type="Proteomes" id="UP000006094">
    <property type="component" value="Chromosome"/>
</dbReference>
<keyword evidence="7 10" id="KW-0804">Transcription</keyword>
<dbReference type="Gene3D" id="3.90.940.10">
    <property type="match status" value="1"/>
</dbReference>
<evidence type="ECO:0000256" key="7">
    <source>
        <dbReference type="ARBA" id="ARBA00023163"/>
    </source>
</evidence>
<keyword evidence="12" id="KW-1185">Reference proteome</keyword>
<dbReference type="GO" id="GO:0003677">
    <property type="term" value="F:DNA binding"/>
    <property type="evidence" value="ECO:0007669"/>
    <property type="project" value="UniProtKB-UniRule"/>
</dbReference>
<evidence type="ECO:0000256" key="6">
    <source>
        <dbReference type="ARBA" id="ARBA00022695"/>
    </source>
</evidence>
<dbReference type="SMART" id="SM01409">
    <property type="entry name" value="RNA_pol_Rpb6"/>
    <property type="match status" value="1"/>
</dbReference>
<comment type="subunit">
    <text evidence="10">The RNAP catalytic core consists of 2 alpha, 1 beta, 1 beta' and 1 omega subunit. When a sigma factor is associated with the core the holoenzyme is formed, which can initiate transcription.</text>
</comment>
<dbReference type="PANTHER" id="PTHR34476">
    <property type="entry name" value="DNA-DIRECTED RNA POLYMERASE SUBUNIT OMEGA"/>
    <property type="match status" value="1"/>
</dbReference>
<evidence type="ECO:0000313" key="12">
    <source>
        <dbReference type="Proteomes" id="UP000006094"/>
    </source>
</evidence>
<dbReference type="InterPro" id="IPR036161">
    <property type="entry name" value="RPB6/omega-like_sf"/>
</dbReference>
<dbReference type="NCBIfam" id="TIGR00690">
    <property type="entry name" value="rpoZ"/>
    <property type="match status" value="1"/>
</dbReference>